<dbReference type="GO" id="GO:0005737">
    <property type="term" value="C:cytoplasm"/>
    <property type="evidence" value="ECO:0007669"/>
    <property type="project" value="UniProtKB-SubCell"/>
</dbReference>
<organism evidence="9 10">
    <name type="scientific">Xylanibacillus composti</name>
    <dbReference type="NCBI Taxonomy" id="1572762"/>
    <lineage>
        <taxon>Bacteria</taxon>
        <taxon>Bacillati</taxon>
        <taxon>Bacillota</taxon>
        <taxon>Bacilli</taxon>
        <taxon>Bacillales</taxon>
        <taxon>Paenibacillaceae</taxon>
        <taxon>Xylanibacillus</taxon>
    </lineage>
</organism>
<name>A0A8J4M3B2_9BACL</name>
<keyword evidence="4 7" id="KW-0813">Transport</keyword>
<dbReference type="PIRSF" id="PIRSF003107">
    <property type="entry name" value="PhoU"/>
    <property type="match status" value="1"/>
</dbReference>
<evidence type="ECO:0000313" key="9">
    <source>
        <dbReference type="EMBL" id="GIQ69832.1"/>
    </source>
</evidence>
<comment type="similarity">
    <text evidence="2 7">Belongs to the PhoU family.</text>
</comment>
<evidence type="ECO:0000256" key="2">
    <source>
        <dbReference type="ARBA" id="ARBA00008107"/>
    </source>
</evidence>
<keyword evidence="6 7" id="KW-0592">Phosphate transport</keyword>
<evidence type="ECO:0000256" key="4">
    <source>
        <dbReference type="ARBA" id="ARBA00022448"/>
    </source>
</evidence>
<sequence length="222" mass="25389">MPMNTNRQQFDEQLNTLRSALVEMGRMVEEAILNSVKSLKETDLELAQQIVNQDVAINEIEEKIDEIGTTLIATQQPVAKDLRRILVAFKISSDLERMGDLAVDIAKVVMRIGNEELVKPLVDIPRMAEIVQLMISESIQSYMEENVDLAYKMAKMDDEVDNLYSQILRELFVFMVDNPKTVNQSLQLCFVSRYLERMADHATNIGESVVYLVRGHRPDLNQ</sequence>
<proteinExistence type="inferred from homology"/>
<dbReference type="Pfam" id="PF01895">
    <property type="entry name" value="PhoU"/>
    <property type="match status" value="2"/>
</dbReference>
<comment type="subcellular location">
    <subcellularLocation>
        <location evidence="1 7">Cytoplasm</location>
    </subcellularLocation>
</comment>
<gene>
    <name evidence="9" type="ORF">XYCOK13_26560</name>
</gene>
<comment type="subunit">
    <text evidence="3 7">Homodimer.</text>
</comment>
<dbReference type="GO" id="GO:0030643">
    <property type="term" value="P:intracellular phosphate ion homeostasis"/>
    <property type="evidence" value="ECO:0007669"/>
    <property type="project" value="InterPro"/>
</dbReference>
<comment type="function">
    <text evidence="7">Plays a role in the regulation of phosphate uptake.</text>
</comment>
<dbReference type="EMBL" id="BOVK01000036">
    <property type="protein sequence ID" value="GIQ69832.1"/>
    <property type="molecule type" value="Genomic_DNA"/>
</dbReference>
<dbReference type="NCBIfam" id="TIGR02135">
    <property type="entry name" value="phoU_full"/>
    <property type="match status" value="1"/>
</dbReference>
<protein>
    <recommendedName>
        <fullName evidence="7">Phosphate-specific transport system accessory protein PhoU</fullName>
    </recommendedName>
</protein>
<keyword evidence="5 7" id="KW-0963">Cytoplasm</keyword>
<dbReference type="GO" id="GO:0006817">
    <property type="term" value="P:phosphate ion transport"/>
    <property type="evidence" value="ECO:0007669"/>
    <property type="project" value="UniProtKB-KW"/>
</dbReference>
<feature type="domain" description="PhoU" evidence="8">
    <location>
        <begin position="124"/>
        <end position="209"/>
    </location>
</feature>
<dbReference type="PANTHER" id="PTHR42930:SF3">
    <property type="entry name" value="PHOSPHATE-SPECIFIC TRANSPORT SYSTEM ACCESSORY PROTEIN PHOU"/>
    <property type="match status" value="1"/>
</dbReference>
<dbReference type="FunFam" id="1.20.58.220:FF:000004">
    <property type="entry name" value="Phosphate-specific transport system accessory protein PhoU"/>
    <property type="match status" value="1"/>
</dbReference>
<dbReference type="Proteomes" id="UP000677918">
    <property type="component" value="Unassembled WGS sequence"/>
</dbReference>
<dbReference type="GO" id="GO:0045936">
    <property type="term" value="P:negative regulation of phosphate metabolic process"/>
    <property type="evidence" value="ECO:0007669"/>
    <property type="project" value="InterPro"/>
</dbReference>
<evidence type="ECO:0000256" key="7">
    <source>
        <dbReference type="PIRNR" id="PIRNR003107"/>
    </source>
</evidence>
<accession>A0A8J4M3B2</accession>
<evidence type="ECO:0000256" key="5">
    <source>
        <dbReference type="ARBA" id="ARBA00022490"/>
    </source>
</evidence>
<dbReference type="Gene3D" id="1.20.58.220">
    <property type="entry name" value="Phosphate transport system protein phou homolog 2, domain 2"/>
    <property type="match status" value="1"/>
</dbReference>
<evidence type="ECO:0000313" key="10">
    <source>
        <dbReference type="Proteomes" id="UP000677918"/>
    </source>
</evidence>
<reference evidence="9" key="1">
    <citation type="submission" date="2021-04" db="EMBL/GenBank/DDBJ databases">
        <title>Draft genome sequence of Xylanibacillus composti strain K13.</title>
        <authorList>
            <person name="Uke A."/>
            <person name="Chhe C."/>
            <person name="Baramee S."/>
            <person name="Kosugi A."/>
        </authorList>
    </citation>
    <scope>NUCLEOTIDE SEQUENCE</scope>
    <source>
        <strain evidence="9">K13</strain>
    </source>
</reference>
<dbReference type="InterPro" id="IPR028366">
    <property type="entry name" value="PhoU"/>
</dbReference>
<evidence type="ECO:0000259" key="8">
    <source>
        <dbReference type="Pfam" id="PF01895"/>
    </source>
</evidence>
<dbReference type="InterPro" id="IPR026022">
    <property type="entry name" value="PhoU_dom"/>
</dbReference>
<keyword evidence="10" id="KW-1185">Reference proteome</keyword>
<dbReference type="PANTHER" id="PTHR42930">
    <property type="entry name" value="PHOSPHATE-SPECIFIC TRANSPORT SYSTEM ACCESSORY PROTEIN PHOU"/>
    <property type="match status" value="1"/>
</dbReference>
<evidence type="ECO:0000256" key="1">
    <source>
        <dbReference type="ARBA" id="ARBA00004496"/>
    </source>
</evidence>
<dbReference type="InterPro" id="IPR038078">
    <property type="entry name" value="PhoU-like_sf"/>
</dbReference>
<dbReference type="AlphaFoldDB" id="A0A8J4M3B2"/>
<evidence type="ECO:0000256" key="6">
    <source>
        <dbReference type="ARBA" id="ARBA00022592"/>
    </source>
</evidence>
<comment type="caution">
    <text evidence="9">The sequence shown here is derived from an EMBL/GenBank/DDBJ whole genome shotgun (WGS) entry which is preliminary data.</text>
</comment>
<feature type="domain" description="PhoU" evidence="8">
    <location>
        <begin position="21"/>
        <end position="109"/>
    </location>
</feature>
<dbReference type="SUPFAM" id="SSF109755">
    <property type="entry name" value="PhoU-like"/>
    <property type="match status" value="1"/>
</dbReference>
<evidence type="ECO:0000256" key="3">
    <source>
        <dbReference type="ARBA" id="ARBA00011738"/>
    </source>
</evidence>